<evidence type="ECO:0000313" key="6">
    <source>
        <dbReference type="EMBL" id="HJB28256.1"/>
    </source>
</evidence>
<dbReference type="InterPro" id="IPR051453">
    <property type="entry name" value="MBL_Glyoxalase_II"/>
</dbReference>
<keyword evidence="4" id="KW-0862">Zinc</keyword>
<organism evidence="6 7">
    <name type="scientific">Candidatus Blautia faecavium</name>
    <dbReference type="NCBI Taxonomy" id="2838487"/>
    <lineage>
        <taxon>Bacteria</taxon>
        <taxon>Bacillati</taxon>
        <taxon>Bacillota</taxon>
        <taxon>Clostridia</taxon>
        <taxon>Lachnospirales</taxon>
        <taxon>Lachnospiraceae</taxon>
        <taxon>Blautia</taxon>
    </lineage>
</organism>
<accession>A0A9D2LSD9</accession>
<comment type="cofactor">
    <cofactor evidence="1">
        <name>Zn(2+)</name>
        <dbReference type="ChEBI" id="CHEBI:29105"/>
    </cofactor>
</comment>
<sequence>MSKLELEKCVLGTVYTNCYFLKNKETGELILVDPADAPEKIIQKIEEMQGKPVGIFLTHGHYDHILAVGDIKKRYDVDIYACSAEQEMLREPSVNMSGYCGHAVSIKPDVLLNDMDVFTAAGFSVQMIHTPGHTPGSCCYYLKDEGVLFSGDTLFYGSVGRTDFPGGSTADIVRSLHKLVDNLPEDTEVFPGHDASTTIGYEKRYNPFV</sequence>
<reference evidence="6" key="1">
    <citation type="journal article" date="2021" name="PeerJ">
        <title>Extensive microbial diversity within the chicken gut microbiome revealed by metagenomics and culture.</title>
        <authorList>
            <person name="Gilroy R."/>
            <person name="Ravi A."/>
            <person name="Getino M."/>
            <person name="Pursley I."/>
            <person name="Horton D.L."/>
            <person name="Alikhan N.F."/>
            <person name="Baker D."/>
            <person name="Gharbi K."/>
            <person name="Hall N."/>
            <person name="Watson M."/>
            <person name="Adriaenssens E.M."/>
            <person name="Foster-Nyarko E."/>
            <person name="Jarju S."/>
            <person name="Secka A."/>
            <person name="Antonio M."/>
            <person name="Oren A."/>
            <person name="Chaudhuri R.R."/>
            <person name="La Ragione R."/>
            <person name="Hildebrand F."/>
            <person name="Pallen M.J."/>
        </authorList>
    </citation>
    <scope>NUCLEOTIDE SEQUENCE</scope>
    <source>
        <strain evidence="6">ChiSjej1B19-5720</strain>
    </source>
</reference>
<proteinExistence type="predicted"/>
<comment type="caution">
    <text evidence="6">The sequence shown here is derived from an EMBL/GenBank/DDBJ whole genome shotgun (WGS) entry which is preliminary data.</text>
</comment>
<evidence type="ECO:0000313" key="7">
    <source>
        <dbReference type="Proteomes" id="UP000823842"/>
    </source>
</evidence>
<protein>
    <submittedName>
        <fullName evidence="6">MBL fold metallo-hydrolase</fullName>
    </submittedName>
</protein>
<dbReference type="Gene3D" id="3.60.15.10">
    <property type="entry name" value="Ribonuclease Z/Hydroxyacylglutathione hydrolase-like"/>
    <property type="match status" value="1"/>
</dbReference>
<gene>
    <name evidence="6" type="ORF">IAA06_05630</name>
</gene>
<dbReference type="PANTHER" id="PTHR46233">
    <property type="entry name" value="HYDROXYACYLGLUTATHIONE HYDROLASE GLOC"/>
    <property type="match status" value="1"/>
</dbReference>
<dbReference type="InterPro" id="IPR036866">
    <property type="entry name" value="RibonucZ/Hydroxyglut_hydro"/>
</dbReference>
<name>A0A9D2LSD9_9FIRM</name>
<dbReference type="InterPro" id="IPR001279">
    <property type="entry name" value="Metallo-B-lactamas"/>
</dbReference>
<dbReference type="GO" id="GO:0046872">
    <property type="term" value="F:metal ion binding"/>
    <property type="evidence" value="ECO:0007669"/>
    <property type="project" value="UniProtKB-KW"/>
</dbReference>
<keyword evidence="2" id="KW-0479">Metal-binding</keyword>
<evidence type="ECO:0000256" key="4">
    <source>
        <dbReference type="ARBA" id="ARBA00022833"/>
    </source>
</evidence>
<reference evidence="6" key="2">
    <citation type="submission" date="2021-04" db="EMBL/GenBank/DDBJ databases">
        <authorList>
            <person name="Gilroy R."/>
        </authorList>
    </citation>
    <scope>NUCLEOTIDE SEQUENCE</scope>
    <source>
        <strain evidence="6">ChiSjej1B19-5720</strain>
    </source>
</reference>
<dbReference type="CDD" id="cd06262">
    <property type="entry name" value="metallo-hydrolase-like_MBL-fold"/>
    <property type="match status" value="1"/>
</dbReference>
<evidence type="ECO:0000259" key="5">
    <source>
        <dbReference type="SMART" id="SM00849"/>
    </source>
</evidence>
<evidence type="ECO:0000256" key="2">
    <source>
        <dbReference type="ARBA" id="ARBA00022723"/>
    </source>
</evidence>
<dbReference type="PANTHER" id="PTHR46233:SF3">
    <property type="entry name" value="HYDROXYACYLGLUTATHIONE HYDROLASE GLOC"/>
    <property type="match status" value="1"/>
</dbReference>
<evidence type="ECO:0000256" key="3">
    <source>
        <dbReference type="ARBA" id="ARBA00022801"/>
    </source>
</evidence>
<dbReference type="GO" id="GO:0016787">
    <property type="term" value="F:hydrolase activity"/>
    <property type="evidence" value="ECO:0007669"/>
    <property type="project" value="UniProtKB-KW"/>
</dbReference>
<dbReference type="SMART" id="SM00849">
    <property type="entry name" value="Lactamase_B"/>
    <property type="match status" value="1"/>
</dbReference>
<dbReference type="AlphaFoldDB" id="A0A9D2LSD9"/>
<dbReference type="EMBL" id="DWYZ01000105">
    <property type="protein sequence ID" value="HJB28256.1"/>
    <property type="molecule type" value="Genomic_DNA"/>
</dbReference>
<feature type="domain" description="Metallo-beta-lactamase" evidence="5">
    <location>
        <begin position="15"/>
        <end position="193"/>
    </location>
</feature>
<keyword evidence="3" id="KW-0378">Hydrolase</keyword>
<dbReference type="Pfam" id="PF00753">
    <property type="entry name" value="Lactamase_B"/>
    <property type="match status" value="1"/>
</dbReference>
<dbReference type="Proteomes" id="UP000823842">
    <property type="component" value="Unassembled WGS sequence"/>
</dbReference>
<dbReference type="SUPFAM" id="SSF56281">
    <property type="entry name" value="Metallo-hydrolase/oxidoreductase"/>
    <property type="match status" value="1"/>
</dbReference>
<evidence type="ECO:0000256" key="1">
    <source>
        <dbReference type="ARBA" id="ARBA00001947"/>
    </source>
</evidence>